<comment type="caution">
    <text evidence="9">The sequence shown here is derived from an EMBL/GenBank/DDBJ whole genome shotgun (WGS) entry which is preliminary data.</text>
</comment>
<evidence type="ECO:0000256" key="8">
    <source>
        <dbReference type="PIRSR" id="PIRSR604294-1"/>
    </source>
</evidence>
<gene>
    <name evidence="9" type="ORF">TIFTF001_022759</name>
</gene>
<feature type="binding site" evidence="8">
    <location>
        <position position="200"/>
    </location>
    <ligand>
        <name>Fe cation</name>
        <dbReference type="ChEBI" id="CHEBI:24875"/>
        <note>catalytic</note>
    </ligand>
</feature>
<keyword evidence="5 8" id="KW-0408">Iron</keyword>
<evidence type="ECO:0000256" key="7">
    <source>
        <dbReference type="ARBA" id="ARBA00048709"/>
    </source>
</evidence>
<evidence type="ECO:0000256" key="5">
    <source>
        <dbReference type="ARBA" id="ARBA00023004"/>
    </source>
</evidence>
<keyword evidence="2 8" id="KW-0479">Metal-binding</keyword>
<keyword evidence="4" id="KW-0560">Oxidoreductase</keyword>
<protein>
    <recommendedName>
        <fullName evidence="6">carotenoid 9,10-dioxygenase</fullName>
        <ecNumber evidence="6">1.14.99.n4</ecNumber>
    </recommendedName>
</protein>
<reference evidence="9" key="1">
    <citation type="submission" date="2023-07" db="EMBL/GenBank/DDBJ databases">
        <title>draft genome sequence of fig (Ficus carica).</title>
        <authorList>
            <person name="Takahashi T."/>
            <person name="Nishimura K."/>
        </authorList>
    </citation>
    <scope>NUCLEOTIDE SEQUENCE</scope>
</reference>
<dbReference type="GO" id="GO:0016121">
    <property type="term" value="P:carotene catabolic process"/>
    <property type="evidence" value="ECO:0007669"/>
    <property type="project" value="TreeGrafter"/>
</dbReference>
<dbReference type="PANTHER" id="PTHR10543">
    <property type="entry name" value="BETA-CAROTENE DIOXYGENASE"/>
    <property type="match status" value="1"/>
</dbReference>
<dbReference type="Proteomes" id="UP001187192">
    <property type="component" value="Unassembled WGS sequence"/>
</dbReference>
<evidence type="ECO:0000256" key="3">
    <source>
        <dbReference type="ARBA" id="ARBA00022964"/>
    </source>
</evidence>
<name>A0AA88AJQ0_FICCA</name>
<sequence length="306" mass="35004">MYNSYQSHPHLSGNFGPVLHETPPTAAFPVSGSLPECLNGEFVWVGPNPRFDPVAGHHWFDGDGMVHGVRIKDGKVTYVYRYVKTSRLKQEEYFGAAKFMKIGDLKGLYGLLMFNNTNPERNVETNTALAYHRGKLLALHEGDKPFKHIKLFFFFIFQTTNNRTHDLNVEMSLKVLEDGNLQTIGMLDYDKRLEHSFTAHQKVDPFTGEMFTFGYAPMPPYVTYRVISKDGFMHDPVTITIPDPVMMHDFAITENYGILLMDLPMIFKPMEGDEVVLISCRLEKPDLEMLSGTIKENIENLKNDRE</sequence>
<evidence type="ECO:0000313" key="9">
    <source>
        <dbReference type="EMBL" id="GMN53615.1"/>
    </source>
</evidence>
<keyword evidence="10" id="KW-1185">Reference proteome</keyword>
<evidence type="ECO:0000256" key="6">
    <source>
        <dbReference type="ARBA" id="ARBA00039084"/>
    </source>
</evidence>
<dbReference type="EMBL" id="BTGU01000047">
    <property type="protein sequence ID" value="GMN53615.1"/>
    <property type="molecule type" value="Genomic_DNA"/>
</dbReference>
<dbReference type="GO" id="GO:0009570">
    <property type="term" value="C:chloroplast stroma"/>
    <property type="evidence" value="ECO:0007669"/>
    <property type="project" value="TreeGrafter"/>
</dbReference>
<accession>A0AA88AJQ0</accession>
<comment type="cofactor">
    <cofactor evidence="8">
        <name>Fe(2+)</name>
        <dbReference type="ChEBI" id="CHEBI:29033"/>
    </cofactor>
    <text evidence="8">Binds 1 Fe(2+) ion per subunit.</text>
</comment>
<dbReference type="EC" id="1.14.99.n4" evidence="6"/>
<dbReference type="GO" id="GO:0046872">
    <property type="term" value="F:metal ion binding"/>
    <property type="evidence" value="ECO:0007669"/>
    <property type="project" value="UniProtKB-KW"/>
</dbReference>
<dbReference type="PANTHER" id="PTHR10543:SF89">
    <property type="entry name" value="CAROTENOID 9,10(9',10')-CLEAVAGE DIOXYGENASE 1"/>
    <property type="match status" value="1"/>
</dbReference>
<evidence type="ECO:0000256" key="2">
    <source>
        <dbReference type="ARBA" id="ARBA00022723"/>
    </source>
</evidence>
<proteinExistence type="inferred from homology"/>
<dbReference type="AlphaFoldDB" id="A0AA88AJQ0"/>
<comment type="catalytic activity">
    <reaction evidence="7">
        <text>all-trans-zeaxanthin + 2 O2 = 4,9-dimethyldodeca-2,4,6,8,10-pentaenedial + 2 (3R)-hydroxy-beta-ionone</text>
        <dbReference type="Rhea" id="RHEA:26393"/>
        <dbReference type="ChEBI" id="CHEBI:15379"/>
        <dbReference type="ChEBI" id="CHEBI:27547"/>
        <dbReference type="ChEBI" id="CHEBI:53171"/>
        <dbReference type="ChEBI" id="CHEBI:53173"/>
        <dbReference type="EC" id="1.14.99.n4"/>
    </reaction>
</comment>
<organism evidence="9 10">
    <name type="scientific">Ficus carica</name>
    <name type="common">Common fig</name>
    <dbReference type="NCBI Taxonomy" id="3494"/>
    <lineage>
        <taxon>Eukaryota</taxon>
        <taxon>Viridiplantae</taxon>
        <taxon>Streptophyta</taxon>
        <taxon>Embryophyta</taxon>
        <taxon>Tracheophyta</taxon>
        <taxon>Spermatophyta</taxon>
        <taxon>Magnoliopsida</taxon>
        <taxon>eudicotyledons</taxon>
        <taxon>Gunneridae</taxon>
        <taxon>Pentapetalae</taxon>
        <taxon>rosids</taxon>
        <taxon>fabids</taxon>
        <taxon>Rosales</taxon>
        <taxon>Moraceae</taxon>
        <taxon>Ficeae</taxon>
        <taxon>Ficus</taxon>
    </lineage>
</organism>
<keyword evidence="3" id="KW-0223">Dioxygenase</keyword>
<dbReference type="GO" id="GO:0010436">
    <property type="term" value="F:carotenoid dioxygenase activity"/>
    <property type="evidence" value="ECO:0007669"/>
    <property type="project" value="TreeGrafter"/>
</dbReference>
<dbReference type="InterPro" id="IPR004294">
    <property type="entry name" value="Carotenoid_Oase"/>
</dbReference>
<evidence type="ECO:0000256" key="4">
    <source>
        <dbReference type="ARBA" id="ARBA00023002"/>
    </source>
</evidence>
<evidence type="ECO:0000256" key="1">
    <source>
        <dbReference type="ARBA" id="ARBA00006787"/>
    </source>
</evidence>
<evidence type="ECO:0000313" key="10">
    <source>
        <dbReference type="Proteomes" id="UP001187192"/>
    </source>
</evidence>
<dbReference type="Pfam" id="PF03055">
    <property type="entry name" value="RPE65"/>
    <property type="match status" value="2"/>
</dbReference>
<feature type="binding site" evidence="8">
    <location>
        <position position="248"/>
    </location>
    <ligand>
        <name>Fe cation</name>
        <dbReference type="ChEBI" id="CHEBI:24875"/>
        <note>catalytic</note>
    </ligand>
</feature>
<comment type="similarity">
    <text evidence="1">Belongs to the carotenoid oxygenase family.</text>
</comment>